<evidence type="ECO:0000256" key="1">
    <source>
        <dbReference type="SAM" id="MobiDB-lite"/>
    </source>
</evidence>
<name>A0ABQ3F4L7_9ACTN</name>
<feature type="compositionally biased region" description="Pro residues" evidence="1">
    <location>
        <begin position="115"/>
        <end position="135"/>
    </location>
</feature>
<sequence>MITELAVERVAFACGGCWNEWSTDYDVQHWRDAEGRQWEYFSCDGVPVASPYTPRGAAPCPRCGRRWVGRVLARRIVPPPPGETDTPREEILSGAGHRPERHGARPLGASAHPQPDQPGPPLHEAPRPPAPRPAR</sequence>
<accession>A0ABQ3F4L7</accession>
<feature type="compositionally biased region" description="Basic and acidic residues" evidence="1">
    <location>
        <begin position="85"/>
        <end position="103"/>
    </location>
</feature>
<organism evidence="2 3">
    <name type="scientific">Streptomyces cirratus</name>
    <dbReference type="NCBI Taxonomy" id="68187"/>
    <lineage>
        <taxon>Bacteria</taxon>
        <taxon>Bacillati</taxon>
        <taxon>Actinomycetota</taxon>
        <taxon>Actinomycetes</taxon>
        <taxon>Kitasatosporales</taxon>
        <taxon>Streptomycetaceae</taxon>
        <taxon>Streptomyces</taxon>
    </lineage>
</organism>
<dbReference type="RefSeq" id="WP_190186597.1">
    <property type="nucleotide sequence ID" value="NZ_BMVP01000012.1"/>
</dbReference>
<keyword evidence="3" id="KW-1185">Reference proteome</keyword>
<gene>
    <name evidence="2" type="ORF">GCM10010347_51490</name>
</gene>
<proteinExistence type="predicted"/>
<feature type="region of interest" description="Disordered" evidence="1">
    <location>
        <begin position="75"/>
        <end position="135"/>
    </location>
</feature>
<dbReference type="EMBL" id="BMVP01000012">
    <property type="protein sequence ID" value="GHB74721.1"/>
    <property type="molecule type" value="Genomic_DNA"/>
</dbReference>
<dbReference type="Proteomes" id="UP000642673">
    <property type="component" value="Unassembled WGS sequence"/>
</dbReference>
<comment type="caution">
    <text evidence="2">The sequence shown here is derived from an EMBL/GenBank/DDBJ whole genome shotgun (WGS) entry which is preliminary data.</text>
</comment>
<evidence type="ECO:0000313" key="3">
    <source>
        <dbReference type="Proteomes" id="UP000642673"/>
    </source>
</evidence>
<evidence type="ECO:0000313" key="2">
    <source>
        <dbReference type="EMBL" id="GHB74721.1"/>
    </source>
</evidence>
<protein>
    <submittedName>
        <fullName evidence="2">Uncharacterized protein</fullName>
    </submittedName>
</protein>
<reference evidence="3" key="1">
    <citation type="journal article" date="2019" name="Int. J. Syst. Evol. Microbiol.">
        <title>The Global Catalogue of Microorganisms (GCM) 10K type strain sequencing project: providing services to taxonomists for standard genome sequencing and annotation.</title>
        <authorList>
            <consortium name="The Broad Institute Genomics Platform"/>
            <consortium name="The Broad Institute Genome Sequencing Center for Infectious Disease"/>
            <person name="Wu L."/>
            <person name="Ma J."/>
        </authorList>
    </citation>
    <scope>NUCLEOTIDE SEQUENCE [LARGE SCALE GENOMIC DNA]</scope>
    <source>
        <strain evidence="3">JCM 4738</strain>
    </source>
</reference>